<dbReference type="STRING" id="186116.SAMN05192569_102850"/>
<organism evidence="1 2">
    <name type="scientific">Parageobacillus thermantarcticus</name>
    <dbReference type="NCBI Taxonomy" id="186116"/>
    <lineage>
        <taxon>Bacteria</taxon>
        <taxon>Bacillati</taxon>
        <taxon>Bacillota</taxon>
        <taxon>Bacilli</taxon>
        <taxon>Bacillales</taxon>
        <taxon>Anoxybacillaceae</taxon>
        <taxon>Parageobacillus</taxon>
    </lineage>
</organism>
<protein>
    <submittedName>
        <fullName evidence="1">Uncharacterized protein</fullName>
    </submittedName>
</protein>
<dbReference type="AlphaFoldDB" id="A0A1I0TGX9"/>
<dbReference type="EMBL" id="FOJS01000028">
    <property type="protein sequence ID" value="SFA51051.1"/>
    <property type="molecule type" value="Genomic_DNA"/>
</dbReference>
<dbReference type="RefSeq" id="WP_090950237.1">
    <property type="nucleotide sequence ID" value="NZ_FOJS01000028.1"/>
</dbReference>
<dbReference type="Proteomes" id="UP000198650">
    <property type="component" value="Unassembled WGS sequence"/>
</dbReference>
<gene>
    <name evidence="1" type="ORF">SAMN05192569_102850</name>
</gene>
<evidence type="ECO:0000313" key="1">
    <source>
        <dbReference type="EMBL" id="SFA51051.1"/>
    </source>
</evidence>
<accession>A0A1I0TGX9</accession>
<sequence length="72" mass="8429">MNICFTASRLMKVSEVRRFCQKARENRELLSAEEKKRKEAIQAFLQKKNGQCPNTSRHLNSEYNIQTHCTIA</sequence>
<name>A0A1I0TGX9_9BACL</name>
<reference evidence="2" key="1">
    <citation type="submission" date="2016-10" db="EMBL/GenBank/DDBJ databases">
        <authorList>
            <person name="Varghese N."/>
            <person name="Submissions S."/>
        </authorList>
    </citation>
    <scope>NUCLEOTIDE SEQUENCE [LARGE SCALE GENOMIC DNA]</scope>
    <source>
        <strain evidence="2">M1</strain>
    </source>
</reference>
<keyword evidence="2" id="KW-1185">Reference proteome</keyword>
<proteinExistence type="predicted"/>
<evidence type="ECO:0000313" key="2">
    <source>
        <dbReference type="Proteomes" id="UP000198650"/>
    </source>
</evidence>